<dbReference type="InterPro" id="IPR025325">
    <property type="entry name" value="DUF4231"/>
</dbReference>
<feature type="region of interest" description="Disordered" evidence="1">
    <location>
        <begin position="1"/>
        <end position="27"/>
    </location>
</feature>
<sequence length="218" mass="25085">MDEPSDIGTLTAAEEDPSRSARRRERKVRKRRSKYPWSETVTEVFPVHADLVDRAVAREGRRYRRYGTWHMNWFRLTGFIEIVLSVTFPFMVTFLPTVTVESSYQNLILTGISVGIALVGSVRAFYSWNENWRLYRTQRLAVEIIVRRWELALLELTLAPKPDRVRAHEETKQAIDDLNQVLEYEQDTITGSVRLPEEILKQRRSAAASATQGAGGTS</sequence>
<dbReference type="RefSeq" id="WP_191250537.1">
    <property type="nucleotide sequence ID" value="NZ_BNAY01000001.1"/>
</dbReference>
<evidence type="ECO:0000256" key="2">
    <source>
        <dbReference type="SAM" id="Phobius"/>
    </source>
</evidence>
<evidence type="ECO:0000313" key="4">
    <source>
        <dbReference type="Proteomes" id="UP000635387"/>
    </source>
</evidence>
<protein>
    <recommendedName>
        <fullName evidence="5">DUF4231 domain-containing protein</fullName>
    </recommendedName>
</protein>
<name>A0ABQ3L2Z2_9PSEU</name>
<evidence type="ECO:0000256" key="1">
    <source>
        <dbReference type="SAM" id="MobiDB-lite"/>
    </source>
</evidence>
<keyword evidence="4" id="KW-1185">Reference proteome</keyword>
<gene>
    <name evidence="3" type="ORF">GCM10017790_00520</name>
</gene>
<keyword evidence="2" id="KW-1133">Transmembrane helix</keyword>
<dbReference type="Proteomes" id="UP000635387">
    <property type="component" value="Unassembled WGS sequence"/>
</dbReference>
<accession>A0ABQ3L2Z2</accession>
<evidence type="ECO:0000313" key="3">
    <source>
        <dbReference type="EMBL" id="GHH00934.1"/>
    </source>
</evidence>
<dbReference type="NCBIfam" id="NF033634">
    <property type="entry name" value="SLATT_1"/>
    <property type="match status" value="1"/>
</dbReference>
<keyword evidence="2" id="KW-0812">Transmembrane</keyword>
<organism evidence="3 4">
    <name type="scientific">Amycolatopsis oliviviridis</name>
    <dbReference type="NCBI Taxonomy" id="1471590"/>
    <lineage>
        <taxon>Bacteria</taxon>
        <taxon>Bacillati</taxon>
        <taxon>Actinomycetota</taxon>
        <taxon>Actinomycetes</taxon>
        <taxon>Pseudonocardiales</taxon>
        <taxon>Pseudonocardiaceae</taxon>
        <taxon>Amycolatopsis</taxon>
    </lineage>
</organism>
<reference evidence="4" key="1">
    <citation type="journal article" date="2019" name="Int. J. Syst. Evol. Microbiol.">
        <title>The Global Catalogue of Microorganisms (GCM) 10K type strain sequencing project: providing services to taxonomists for standard genome sequencing and annotation.</title>
        <authorList>
            <consortium name="The Broad Institute Genomics Platform"/>
            <consortium name="The Broad Institute Genome Sequencing Center for Infectious Disease"/>
            <person name="Wu L."/>
            <person name="Ma J."/>
        </authorList>
    </citation>
    <scope>NUCLEOTIDE SEQUENCE [LARGE SCALE GENOMIC DNA]</scope>
    <source>
        <strain evidence="4">CGMCC 4.7683</strain>
    </source>
</reference>
<feature type="transmembrane region" description="Helical" evidence="2">
    <location>
        <begin position="73"/>
        <end position="95"/>
    </location>
</feature>
<feature type="transmembrane region" description="Helical" evidence="2">
    <location>
        <begin position="107"/>
        <end position="126"/>
    </location>
</feature>
<comment type="caution">
    <text evidence="3">The sequence shown here is derived from an EMBL/GenBank/DDBJ whole genome shotgun (WGS) entry which is preliminary data.</text>
</comment>
<dbReference type="Pfam" id="PF14015">
    <property type="entry name" value="DUF4231"/>
    <property type="match status" value="1"/>
</dbReference>
<evidence type="ECO:0008006" key="5">
    <source>
        <dbReference type="Google" id="ProtNLM"/>
    </source>
</evidence>
<proteinExistence type="predicted"/>
<keyword evidence="2" id="KW-0472">Membrane</keyword>
<dbReference type="EMBL" id="BNAY01000001">
    <property type="protein sequence ID" value="GHH00934.1"/>
    <property type="molecule type" value="Genomic_DNA"/>
</dbReference>